<accession>A0A0D6A3W1</accession>
<dbReference type="EMBL" id="AP014808">
    <property type="protein sequence ID" value="BAQ57503.1"/>
    <property type="molecule type" value="Genomic_DNA"/>
</dbReference>
<feature type="transmembrane region" description="Helical" evidence="1">
    <location>
        <begin position="144"/>
        <end position="165"/>
    </location>
</feature>
<dbReference type="Proteomes" id="UP000035709">
    <property type="component" value="Chromosome"/>
</dbReference>
<dbReference type="AlphaFoldDB" id="A0A0D6A3W1"/>
<dbReference type="OrthoDB" id="2329760at2"/>
<keyword evidence="1" id="KW-0812">Transmembrane</keyword>
<gene>
    <name evidence="2" type="ORF">LBAT_1114</name>
</gene>
<dbReference type="KEGG" id="lae:LBAT_1114"/>
<keyword evidence="1" id="KW-0472">Membrane</keyword>
<feature type="transmembrane region" description="Helical" evidence="1">
    <location>
        <begin position="7"/>
        <end position="25"/>
    </location>
</feature>
<dbReference type="STRING" id="1600.LBAT_1114"/>
<keyword evidence="1" id="KW-1133">Transmembrane helix</keyword>
<dbReference type="PATRIC" id="fig|1600.4.peg.1138"/>
<reference evidence="2 3" key="1">
    <citation type="submission" date="2015-03" db="EMBL/GenBank/DDBJ databases">
        <title>Complete genome sequence of Lactobacillus acetotolerans NBRC 13120.</title>
        <authorList>
            <person name="Toh H."/>
            <person name="Morita H."/>
            <person name="Fujita N."/>
        </authorList>
    </citation>
    <scope>NUCLEOTIDE SEQUENCE [LARGE SCALE GENOMIC DNA]</scope>
    <source>
        <strain evidence="2 3">NBRC 13120</strain>
    </source>
</reference>
<evidence type="ECO:0000313" key="3">
    <source>
        <dbReference type="Proteomes" id="UP000035709"/>
    </source>
</evidence>
<evidence type="ECO:0000313" key="2">
    <source>
        <dbReference type="EMBL" id="BAQ57503.1"/>
    </source>
</evidence>
<name>A0A0D6A3W1_9LACO</name>
<protein>
    <submittedName>
        <fullName evidence="2">Uncharacterized protein</fullName>
    </submittedName>
</protein>
<evidence type="ECO:0000256" key="1">
    <source>
        <dbReference type="SAM" id="Phobius"/>
    </source>
</evidence>
<proteinExistence type="predicted"/>
<dbReference type="RefSeq" id="WP_060459596.1">
    <property type="nucleotide sequence ID" value="NZ_AP014808.1"/>
</dbReference>
<organism evidence="2 3">
    <name type="scientific">Lactobacillus acetotolerans</name>
    <dbReference type="NCBI Taxonomy" id="1600"/>
    <lineage>
        <taxon>Bacteria</taxon>
        <taxon>Bacillati</taxon>
        <taxon>Bacillota</taxon>
        <taxon>Bacilli</taxon>
        <taxon>Lactobacillales</taxon>
        <taxon>Lactobacillaceae</taxon>
        <taxon>Lactobacillus</taxon>
    </lineage>
</organism>
<sequence>MKKVWTILVRLFFVLFVGITAYLMFTSTVRVNVHDTHEIAREVVRRAANESKNKELKNSVKIVQKSGLDNELLKSLPKSYHRNFSYVTLYDLSVSYQQNGELTAKNLGLHSDNRLEKLVNYFMVKEINQELKGNSKEVNHAINLFHYFMFGVALCFILAVLLILFGKYWASLALLIATSGGFFFLQYFANGAVNRLESQLYTEMSLTTSNYLWFSLIIGIVITIVWPICLAVGRNKMRKK</sequence>
<keyword evidence="3" id="KW-1185">Reference proteome</keyword>
<feature type="transmembrane region" description="Helical" evidence="1">
    <location>
        <begin position="172"/>
        <end position="191"/>
    </location>
</feature>
<feature type="transmembrane region" description="Helical" evidence="1">
    <location>
        <begin position="211"/>
        <end position="233"/>
    </location>
</feature>